<dbReference type="Proteomes" id="UP000663852">
    <property type="component" value="Unassembled WGS sequence"/>
</dbReference>
<accession>A0A815HZV7</accession>
<dbReference type="AlphaFoldDB" id="A0A815HZV7"/>
<organism evidence="2 4">
    <name type="scientific">Adineta ricciae</name>
    <name type="common">Rotifer</name>
    <dbReference type="NCBI Taxonomy" id="249248"/>
    <lineage>
        <taxon>Eukaryota</taxon>
        <taxon>Metazoa</taxon>
        <taxon>Spiralia</taxon>
        <taxon>Gnathifera</taxon>
        <taxon>Rotifera</taxon>
        <taxon>Eurotatoria</taxon>
        <taxon>Bdelloidea</taxon>
        <taxon>Adinetida</taxon>
        <taxon>Adinetidae</taxon>
        <taxon>Adineta</taxon>
    </lineage>
</organism>
<dbReference type="Proteomes" id="UP000663828">
    <property type="component" value="Unassembled WGS sequence"/>
</dbReference>
<evidence type="ECO:0000313" key="2">
    <source>
        <dbReference type="EMBL" id="CAF1359350.1"/>
    </source>
</evidence>
<reference evidence="2" key="1">
    <citation type="submission" date="2021-02" db="EMBL/GenBank/DDBJ databases">
        <authorList>
            <person name="Nowell W R."/>
        </authorList>
    </citation>
    <scope>NUCLEOTIDE SEQUENCE</scope>
</reference>
<keyword evidence="3" id="KW-1185">Reference proteome</keyword>
<evidence type="ECO:0000313" key="1">
    <source>
        <dbReference type="EMBL" id="CAF1347785.1"/>
    </source>
</evidence>
<protein>
    <submittedName>
        <fullName evidence="2">Uncharacterized protein</fullName>
    </submittedName>
</protein>
<name>A0A815HZV7_ADIRI</name>
<dbReference type="EMBL" id="CAJNOJ010000273">
    <property type="protein sequence ID" value="CAF1359350.1"/>
    <property type="molecule type" value="Genomic_DNA"/>
</dbReference>
<evidence type="ECO:0000313" key="4">
    <source>
        <dbReference type="Proteomes" id="UP000663852"/>
    </source>
</evidence>
<evidence type="ECO:0000313" key="3">
    <source>
        <dbReference type="Proteomes" id="UP000663828"/>
    </source>
</evidence>
<sequence>MKTVNEKDSWIILYRILGNDLPPRHSHNQTLTNLLFILQNEPTFIHIQKIWILNRIVYHDQETKLIDLLDKHNQFYIRIPFYWHEYRQILYNFSPKMNINSTDLFHGVNLLHEKIRIISILYHKKNLYVMNNNGARNFALRHGKYQTKSQWLMVFDGNCFLSQRGFDQIVESLRVNGSYVKYFIVPMSRLIENEKIFQKETNLANEEPQIIFRRDSTVEFLETLRYGHRPKEELLVYLGAYKFHSSFSQQRKPLLMNGTNFQYTGFVFRLYSGFNPNNERFILDRTCTRFQGIMFFLEKLDKHINHHDILPQSSKTDRHQCLVWSNE</sequence>
<dbReference type="EMBL" id="CAJNOR010002845">
    <property type="protein sequence ID" value="CAF1347785.1"/>
    <property type="molecule type" value="Genomic_DNA"/>
</dbReference>
<proteinExistence type="predicted"/>
<gene>
    <name evidence="2" type="ORF">EDS130_LOCUS33726</name>
    <name evidence="1" type="ORF">XAT740_LOCUS31314</name>
</gene>
<comment type="caution">
    <text evidence="2">The sequence shown here is derived from an EMBL/GenBank/DDBJ whole genome shotgun (WGS) entry which is preliminary data.</text>
</comment>
<dbReference type="OrthoDB" id="63533at2759"/>